<dbReference type="AlphaFoldDB" id="A0A1C9HPP0"/>
<sequence>MLGLSKPIAIGLAALALVLVISSLIYGSIREIRSMVDDAAANAKALADQTWTAKIEKANAEANQKIADQAKAVIEIQADAAGRVNAASQQLEELRKRNAALPDGNAIGLSRDRVGLLPD</sequence>
<dbReference type="EMBL" id="KX486269">
    <property type="protein sequence ID" value="AOO88633.1"/>
    <property type="molecule type" value="Genomic_DNA"/>
</dbReference>
<proteinExistence type="predicted"/>
<reference evidence="1" key="1">
    <citation type="journal article" date="2015" name="BMC Genomics">
        <title>Transcriptome profiling of a Rhizobium leguminosarum bv. trifolii rosR mutant reveals the role of the transcriptional regulator RosR in motility, synthesis of cell-surface components, and other cellular processes.</title>
        <authorList>
            <person name="Rachwal K."/>
            <person name="Matczynska E."/>
            <person name="Janczarek M."/>
        </authorList>
    </citation>
    <scope>NUCLEOTIDE SEQUENCE</scope>
    <source>
        <strain evidence="1">Rt24.2</strain>
    </source>
</reference>
<protein>
    <submittedName>
        <fullName evidence="1">Uncharacterized protein</fullName>
    </submittedName>
</protein>
<accession>A0A1C9HPP0</accession>
<dbReference type="RefSeq" id="WP_081295565.1">
    <property type="nucleotide sequence ID" value="NZ_MAMO01000006.1"/>
</dbReference>
<name>A0A1C9HPP0_RHILT</name>
<reference evidence="1" key="2">
    <citation type="journal article" date="2016" name="Front. Microbiol.">
        <title>The Regulatory Protein RosR Affects Rhizobium leguminosarum bv. trifolii Protein Profiles, Cell Surface Properties, and Symbiosis with Clover.</title>
        <authorList>
            <person name="Rachwal K."/>
            <person name="Boguszewska A."/>
            <person name="Kopcinska J."/>
            <person name="Karas M."/>
            <person name="Tchorzewski M."/>
            <person name="Janczarek M."/>
        </authorList>
    </citation>
    <scope>NUCLEOTIDE SEQUENCE</scope>
    <source>
        <strain evidence="1">Rt24.2</strain>
    </source>
</reference>
<evidence type="ECO:0000313" key="1">
    <source>
        <dbReference type="EMBL" id="AOO88633.1"/>
    </source>
</evidence>
<organism evidence="1">
    <name type="scientific">Rhizobium leguminosarum bv. trifolii</name>
    <dbReference type="NCBI Taxonomy" id="386"/>
    <lineage>
        <taxon>Bacteria</taxon>
        <taxon>Pseudomonadati</taxon>
        <taxon>Pseudomonadota</taxon>
        <taxon>Alphaproteobacteria</taxon>
        <taxon>Hyphomicrobiales</taxon>
        <taxon>Rhizobiaceae</taxon>
        <taxon>Rhizobium/Agrobacterium group</taxon>
        <taxon>Rhizobium</taxon>
    </lineage>
</organism>